<feature type="compositionally biased region" description="Basic and acidic residues" evidence="6">
    <location>
        <begin position="158"/>
        <end position="167"/>
    </location>
</feature>
<dbReference type="CDD" id="cd12317">
    <property type="entry name" value="RRM4_RBM19_RRM3_MRD1"/>
    <property type="match status" value="1"/>
</dbReference>
<dbReference type="PROSITE" id="PS50102">
    <property type="entry name" value="RRM"/>
    <property type="match status" value="4"/>
</dbReference>
<keyword evidence="9" id="KW-1185">Reference proteome</keyword>
<dbReference type="SMART" id="SM00360">
    <property type="entry name" value="RRM"/>
    <property type="match status" value="4"/>
</dbReference>
<feature type="region of interest" description="Disordered" evidence="6">
    <location>
        <begin position="158"/>
        <end position="209"/>
    </location>
</feature>
<comment type="caution">
    <text evidence="8">The sequence shown here is derived from an EMBL/GenBank/DDBJ whole genome shotgun (WGS) entry which is preliminary data.</text>
</comment>
<feature type="domain" description="RRM" evidence="7">
    <location>
        <begin position="4"/>
        <end position="81"/>
    </location>
</feature>
<dbReference type="SUPFAM" id="SSF54928">
    <property type="entry name" value="RNA-binding domain, RBD"/>
    <property type="match status" value="3"/>
</dbReference>
<feature type="domain" description="RRM" evidence="7">
    <location>
        <begin position="396"/>
        <end position="468"/>
    </location>
</feature>
<dbReference type="PANTHER" id="PTHR48039">
    <property type="entry name" value="RNA-BINDING MOTIF PROTEIN 14B"/>
    <property type="match status" value="1"/>
</dbReference>
<name>A0ABR2JC53_9EUKA</name>
<evidence type="ECO:0000256" key="4">
    <source>
        <dbReference type="ARBA" id="ARBA00023242"/>
    </source>
</evidence>
<accession>A0ABR2JC53</accession>
<evidence type="ECO:0000256" key="1">
    <source>
        <dbReference type="ARBA" id="ARBA00004123"/>
    </source>
</evidence>
<dbReference type="CDD" id="cd12565">
    <property type="entry name" value="RRM1_MRD1"/>
    <property type="match status" value="1"/>
</dbReference>
<organism evidence="8 9">
    <name type="scientific">Tritrichomonas musculus</name>
    <dbReference type="NCBI Taxonomy" id="1915356"/>
    <lineage>
        <taxon>Eukaryota</taxon>
        <taxon>Metamonada</taxon>
        <taxon>Parabasalia</taxon>
        <taxon>Tritrichomonadida</taxon>
        <taxon>Tritrichomonadidae</taxon>
        <taxon>Tritrichomonas</taxon>
    </lineage>
</organism>
<keyword evidence="3 5" id="KW-0694">RNA-binding</keyword>
<dbReference type="InterPro" id="IPR012677">
    <property type="entry name" value="Nucleotide-bd_a/b_plait_sf"/>
</dbReference>
<comment type="subcellular location">
    <subcellularLocation>
        <location evidence="1">Nucleus</location>
    </subcellularLocation>
</comment>
<dbReference type="CDD" id="cd12320">
    <property type="entry name" value="RRM6_RBM19_RRM5_MRD1"/>
    <property type="match status" value="1"/>
</dbReference>
<reference evidence="8 9" key="1">
    <citation type="submission" date="2024-04" db="EMBL/GenBank/DDBJ databases">
        <title>Tritrichomonas musculus Genome.</title>
        <authorList>
            <person name="Alves-Ferreira E."/>
            <person name="Grigg M."/>
            <person name="Lorenzi H."/>
            <person name="Galac M."/>
        </authorList>
    </citation>
    <scope>NUCLEOTIDE SEQUENCE [LARGE SCALE GENOMIC DNA]</scope>
    <source>
        <strain evidence="8 9">EAF2021</strain>
    </source>
</reference>
<evidence type="ECO:0000256" key="3">
    <source>
        <dbReference type="ARBA" id="ARBA00022884"/>
    </source>
</evidence>
<dbReference type="EMBL" id="JAPFFF010000012">
    <property type="protein sequence ID" value="KAK8875389.1"/>
    <property type="molecule type" value="Genomic_DNA"/>
</dbReference>
<dbReference type="PANTHER" id="PTHR48039:SF5">
    <property type="entry name" value="RNA-BINDING PROTEIN 28"/>
    <property type="match status" value="1"/>
</dbReference>
<keyword evidence="2" id="KW-0677">Repeat</keyword>
<evidence type="ECO:0000256" key="5">
    <source>
        <dbReference type="PROSITE-ProRule" id="PRU00176"/>
    </source>
</evidence>
<evidence type="ECO:0000313" key="9">
    <source>
        <dbReference type="Proteomes" id="UP001470230"/>
    </source>
</evidence>
<dbReference type="InterPro" id="IPR000504">
    <property type="entry name" value="RRM_dom"/>
</dbReference>
<gene>
    <name evidence="8" type="ORF">M9Y10_005554</name>
</gene>
<dbReference type="Gene3D" id="3.30.70.330">
    <property type="match status" value="4"/>
</dbReference>
<dbReference type="Pfam" id="PF00076">
    <property type="entry name" value="RRM_1"/>
    <property type="match status" value="4"/>
</dbReference>
<protein>
    <recommendedName>
        <fullName evidence="7">RRM domain-containing protein</fullName>
    </recommendedName>
</protein>
<evidence type="ECO:0000256" key="2">
    <source>
        <dbReference type="ARBA" id="ARBA00022737"/>
    </source>
</evidence>
<feature type="domain" description="RRM" evidence="7">
    <location>
        <begin position="210"/>
        <end position="286"/>
    </location>
</feature>
<feature type="region of interest" description="Disordered" evidence="6">
    <location>
        <begin position="98"/>
        <end position="126"/>
    </location>
</feature>
<evidence type="ECO:0000259" key="7">
    <source>
        <dbReference type="PROSITE" id="PS50102"/>
    </source>
</evidence>
<dbReference type="InterPro" id="IPR035979">
    <property type="entry name" value="RBD_domain_sf"/>
</dbReference>
<sequence length="589" mass="67604">MDQTRIFINNIPKFYKDKELIEQFSTVGDLTDCKILRTNKGKSRGFAFVGYKTHEEAQKAIEKFNNTFITTSKIQVQFAKPIGDESLEECYARVRKAPKVEKRNKNKDNDEPQNETPHPKRPSLADDPEYQEFLAARRAKRTLPSWNEGLDEFVEQHQKEIEQESSKKTKKKHSEKGDLNATEEEEDSTQNNDMEHEDENEEDNTKYNSTRVYITNLPYSATEDELEEFFSKYGEVIEAHVQYDKIAQRGKGRGYVTFSTYEGLISAMKDSVTFQGRALKLKPAENPPNHNNAKEQLMNDDDEPYLKKKRREMKIEKPESWNSLFLNKDTVAEATARMLGFTKSQILNPESDEIASRLAIAESQLVNETKEMFQKAGIDLSLFDTKLNSSNKLSKTLIIVKNLKYESTEEEVRNMFAAYGSLVRFIFPPTHAVALVEFARPEDAKKAYQALCFKKLHDQPIYLQWAPSAQGQSNHLEDNDEESTNKKASIKQLKTTTLIMKNVPFKATKKEIYDLVNAYAKVKAVRMPKKADGSGHRGFVFLDFNTRQEATSAMENLGNVHLYDRHLVVQPAEVGRNADSIVQENLQKE</sequence>
<keyword evidence="4" id="KW-0539">Nucleus</keyword>
<feature type="domain" description="RRM" evidence="7">
    <location>
        <begin position="496"/>
        <end position="574"/>
    </location>
</feature>
<dbReference type="InterPro" id="IPR051945">
    <property type="entry name" value="RRM_MRD1_RNA_proc_ribogen"/>
</dbReference>
<proteinExistence type="predicted"/>
<evidence type="ECO:0000256" key="6">
    <source>
        <dbReference type="SAM" id="MobiDB-lite"/>
    </source>
</evidence>
<evidence type="ECO:0000313" key="8">
    <source>
        <dbReference type="EMBL" id="KAK8875389.1"/>
    </source>
</evidence>
<feature type="compositionally biased region" description="Basic and acidic residues" evidence="6">
    <location>
        <begin position="98"/>
        <end position="110"/>
    </location>
</feature>
<dbReference type="Proteomes" id="UP001470230">
    <property type="component" value="Unassembled WGS sequence"/>
</dbReference>